<dbReference type="EMBL" id="UOGJ01000031">
    <property type="protein sequence ID" value="VAX35144.1"/>
    <property type="molecule type" value="Genomic_DNA"/>
</dbReference>
<dbReference type="InterPro" id="IPR002716">
    <property type="entry name" value="PIN_dom"/>
</dbReference>
<proteinExistence type="predicted"/>
<dbReference type="CDD" id="cd09874">
    <property type="entry name" value="PIN_MT3492-like"/>
    <property type="match status" value="1"/>
</dbReference>
<reference evidence="2" key="1">
    <citation type="submission" date="2018-06" db="EMBL/GenBank/DDBJ databases">
        <authorList>
            <person name="Zhirakovskaya E."/>
        </authorList>
    </citation>
    <scope>NUCLEOTIDE SEQUENCE</scope>
</reference>
<sequence length="137" mass="15917">MKIFIDTSSLIKKYNLEKGTKKVLKIFYEATEVYVSHITYMEARNTLIRRYRQKEIISDDLTAAIKLLNNDFSYFSIVPWDESIKNSCIKLIDKHQLKTLDIIQLGSAIEASTQLFVTSDKQQHKIAEKELTNTLLI</sequence>
<gene>
    <name evidence="2" type="ORF">MNBD_UNCLBAC01-1804</name>
</gene>
<feature type="domain" description="PIN" evidence="1">
    <location>
        <begin position="3"/>
        <end position="128"/>
    </location>
</feature>
<dbReference type="InterPro" id="IPR029060">
    <property type="entry name" value="PIN-like_dom_sf"/>
</dbReference>
<dbReference type="AlphaFoldDB" id="A0A3B1DGG5"/>
<dbReference type="Gene3D" id="3.40.50.1010">
    <property type="entry name" value="5'-nuclease"/>
    <property type="match status" value="1"/>
</dbReference>
<dbReference type="SUPFAM" id="SSF88723">
    <property type="entry name" value="PIN domain-like"/>
    <property type="match status" value="1"/>
</dbReference>
<dbReference type="Pfam" id="PF01850">
    <property type="entry name" value="PIN"/>
    <property type="match status" value="1"/>
</dbReference>
<name>A0A3B1DGG5_9ZZZZ</name>
<accession>A0A3B1DGG5</accession>
<organism evidence="2">
    <name type="scientific">hydrothermal vent metagenome</name>
    <dbReference type="NCBI Taxonomy" id="652676"/>
    <lineage>
        <taxon>unclassified sequences</taxon>
        <taxon>metagenomes</taxon>
        <taxon>ecological metagenomes</taxon>
    </lineage>
</organism>
<protein>
    <recommendedName>
        <fullName evidence="1">PIN domain-containing protein</fullName>
    </recommendedName>
</protein>
<evidence type="ECO:0000313" key="2">
    <source>
        <dbReference type="EMBL" id="VAX35144.1"/>
    </source>
</evidence>
<evidence type="ECO:0000259" key="1">
    <source>
        <dbReference type="Pfam" id="PF01850"/>
    </source>
</evidence>